<organism evidence="6 7">
    <name type="scientific">Leptonema illini</name>
    <dbReference type="NCBI Taxonomy" id="183"/>
    <lineage>
        <taxon>Bacteria</taxon>
        <taxon>Pseudomonadati</taxon>
        <taxon>Spirochaetota</taxon>
        <taxon>Spirochaetia</taxon>
        <taxon>Leptospirales</taxon>
        <taxon>Leptospiraceae</taxon>
        <taxon>Leptonema</taxon>
    </lineage>
</organism>
<evidence type="ECO:0000256" key="4">
    <source>
        <dbReference type="ARBA" id="ARBA00023004"/>
    </source>
</evidence>
<keyword evidence="2" id="KW-0561">Oxygen transport</keyword>
<reference evidence="6 7" key="1">
    <citation type="submission" date="2019-10" db="EMBL/GenBank/DDBJ databases">
        <title>Extracellular Electron Transfer in a Candidatus Methanoperedens spp. Enrichment Culture.</title>
        <authorList>
            <person name="Berger S."/>
            <person name="Rangel Shaw D."/>
            <person name="Berben T."/>
            <person name="In 'T Zandt M."/>
            <person name="Frank J."/>
            <person name="Reimann J."/>
            <person name="Jetten M.S.M."/>
            <person name="Welte C.U."/>
        </authorList>
    </citation>
    <scope>NUCLEOTIDE SEQUENCE [LARGE SCALE GENOMIC DNA]</scope>
    <source>
        <strain evidence="6">SB12</strain>
    </source>
</reference>
<dbReference type="CDD" id="cd12107">
    <property type="entry name" value="Hemerythrin"/>
    <property type="match status" value="1"/>
</dbReference>
<dbReference type="GO" id="GO:0005344">
    <property type="term" value="F:oxygen carrier activity"/>
    <property type="evidence" value="ECO:0007669"/>
    <property type="project" value="UniProtKB-KW"/>
</dbReference>
<keyword evidence="4" id="KW-0408">Iron</keyword>
<dbReference type="NCBIfam" id="TIGR02481">
    <property type="entry name" value="hemeryth_dom"/>
    <property type="match status" value="1"/>
</dbReference>
<comment type="caution">
    <text evidence="6">The sequence shown here is derived from an EMBL/GenBank/DDBJ whole genome shotgun (WGS) entry which is preliminary data.</text>
</comment>
<accession>A0A833LZN5</accession>
<dbReference type="AlphaFoldDB" id="A0A833LZN5"/>
<proteinExistence type="inferred from homology"/>
<dbReference type="InterPro" id="IPR050669">
    <property type="entry name" value="Hemerythrin"/>
</dbReference>
<dbReference type="GO" id="GO:0046872">
    <property type="term" value="F:metal ion binding"/>
    <property type="evidence" value="ECO:0007669"/>
    <property type="project" value="UniProtKB-KW"/>
</dbReference>
<protein>
    <submittedName>
        <fullName evidence="6">Bacteriohemerythrin</fullName>
    </submittedName>
</protein>
<dbReference type="Pfam" id="PF01814">
    <property type="entry name" value="Hemerythrin"/>
    <property type="match status" value="1"/>
</dbReference>
<evidence type="ECO:0000256" key="2">
    <source>
        <dbReference type="ARBA" id="ARBA00022621"/>
    </source>
</evidence>
<dbReference type="NCBIfam" id="NF033749">
    <property type="entry name" value="bact_hemeryth"/>
    <property type="match status" value="1"/>
</dbReference>
<comment type="similarity">
    <text evidence="1">Belongs to the hemerythrin family.</text>
</comment>
<evidence type="ECO:0000313" key="7">
    <source>
        <dbReference type="Proteomes" id="UP000460298"/>
    </source>
</evidence>
<feature type="domain" description="Hemerythrin-like" evidence="5">
    <location>
        <begin position="13"/>
        <end position="127"/>
    </location>
</feature>
<name>A0A833LZN5_9LEPT</name>
<dbReference type="NCBIfam" id="NF002007">
    <property type="entry name" value="PRK00808.1"/>
    <property type="match status" value="1"/>
</dbReference>
<dbReference type="InterPro" id="IPR016131">
    <property type="entry name" value="Haemerythrin_Fe_BS"/>
</dbReference>
<sequence length="135" mass="16043">MELVKWESGYELGIKEIDEQHRKLVDILNEVIHLKASGAAARKFEQIIEDLVDYTDYHFKTEEQYMERCGYEGLAEHRRVHDGFSDRLRVLYLNTTLGDAERTDEVLDFLKRWLLHHIMKTDRDYVGLMKEKGLN</sequence>
<dbReference type="Gene3D" id="1.20.120.50">
    <property type="entry name" value="Hemerythrin-like"/>
    <property type="match status" value="1"/>
</dbReference>
<gene>
    <name evidence="6" type="ORF">F9K24_05005</name>
</gene>
<keyword evidence="2" id="KW-0813">Transport</keyword>
<dbReference type="InterPro" id="IPR012312">
    <property type="entry name" value="Hemerythrin-like"/>
</dbReference>
<evidence type="ECO:0000259" key="5">
    <source>
        <dbReference type="Pfam" id="PF01814"/>
    </source>
</evidence>
<keyword evidence="3" id="KW-0479">Metal-binding</keyword>
<evidence type="ECO:0000256" key="1">
    <source>
        <dbReference type="ARBA" id="ARBA00010587"/>
    </source>
</evidence>
<dbReference type="InterPro" id="IPR035938">
    <property type="entry name" value="Hemerythrin-like_sf"/>
</dbReference>
<dbReference type="PANTHER" id="PTHR37164">
    <property type="entry name" value="BACTERIOHEMERYTHRIN"/>
    <property type="match status" value="1"/>
</dbReference>
<dbReference type="OrthoDB" id="9797092at2"/>
<dbReference type="RefSeq" id="WP_002772761.1">
    <property type="nucleotide sequence ID" value="NZ_JQDG01000019.1"/>
</dbReference>
<dbReference type="PROSITE" id="PS00550">
    <property type="entry name" value="HEMERYTHRINS"/>
    <property type="match status" value="1"/>
</dbReference>
<dbReference type="PANTHER" id="PTHR37164:SF1">
    <property type="entry name" value="BACTERIOHEMERYTHRIN"/>
    <property type="match status" value="1"/>
</dbReference>
<dbReference type="SUPFAM" id="SSF47188">
    <property type="entry name" value="Hemerythrin-like"/>
    <property type="match status" value="1"/>
</dbReference>
<evidence type="ECO:0000256" key="3">
    <source>
        <dbReference type="ARBA" id="ARBA00022723"/>
    </source>
</evidence>
<evidence type="ECO:0000313" key="6">
    <source>
        <dbReference type="EMBL" id="KAB2934387.1"/>
    </source>
</evidence>
<dbReference type="EMBL" id="WBUI01000003">
    <property type="protein sequence ID" value="KAB2934387.1"/>
    <property type="molecule type" value="Genomic_DNA"/>
</dbReference>
<dbReference type="Proteomes" id="UP000460298">
    <property type="component" value="Unassembled WGS sequence"/>
</dbReference>
<dbReference type="InterPro" id="IPR012827">
    <property type="entry name" value="Hemerythrin_metal-bd"/>
</dbReference>